<organism evidence="2 3">
    <name type="scientific">Paenibacillus gansuensis</name>
    <dbReference type="NCBI Taxonomy" id="306542"/>
    <lineage>
        <taxon>Bacteria</taxon>
        <taxon>Bacillati</taxon>
        <taxon>Bacillota</taxon>
        <taxon>Bacilli</taxon>
        <taxon>Bacillales</taxon>
        <taxon>Paenibacillaceae</taxon>
        <taxon>Paenibacillus</taxon>
    </lineage>
</organism>
<dbReference type="RefSeq" id="WP_377599061.1">
    <property type="nucleotide sequence ID" value="NZ_JBHUME010000002.1"/>
</dbReference>
<reference evidence="3" key="1">
    <citation type="journal article" date="2019" name="Int. J. Syst. Evol. Microbiol.">
        <title>The Global Catalogue of Microorganisms (GCM) 10K type strain sequencing project: providing services to taxonomists for standard genome sequencing and annotation.</title>
        <authorList>
            <consortium name="The Broad Institute Genomics Platform"/>
            <consortium name="The Broad Institute Genome Sequencing Center for Infectious Disease"/>
            <person name="Wu L."/>
            <person name="Ma J."/>
        </authorList>
    </citation>
    <scope>NUCLEOTIDE SEQUENCE [LARGE SCALE GENOMIC DNA]</scope>
    <source>
        <strain evidence="3">KCTC 3950</strain>
    </source>
</reference>
<evidence type="ECO:0000313" key="3">
    <source>
        <dbReference type="Proteomes" id="UP001597541"/>
    </source>
</evidence>
<feature type="region of interest" description="Disordered" evidence="1">
    <location>
        <begin position="1031"/>
        <end position="1055"/>
    </location>
</feature>
<dbReference type="Proteomes" id="UP001597541">
    <property type="component" value="Unassembled WGS sequence"/>
</dbReference>
<keyword evidence="3" id="KW-1185">Reference proteome</keyword>
<protein>
    <submittedName>
        <fullName evidence="2">Uncharacterized protein</fullName>
    </submittedName>
</protein>
<evidence type="ECO:0000313" key="2">
    <source>
        <dbReference type="EMBL" id="MFD2610902.1"/>
    </source>
</evidence>
<dbReference type="EMBL" id="JBHUME010000002">
    <property type="protein sequence ID" value="MFD2610902.1"/>
    <property type="molecule type" value="Genomic_DNA"/>
</dbReference>
<evidence type="ECO:0000256" key="1">
    <source>
        <dbReference type="SAM" id="MobiDB-lite"/>
    </source>
</evidence>
<accession>A0ABW5P9W7</accession>
<proteinExistence type="predicted"/>
<gene>
    <name evidence="2" type="ORF">ACFSUF_00530</name>
</gene>
<comment type="caution">
    <text evidence="2">The sequence shown here is derived from an EMBL/GenBank/DDBJ whole genome shotgun (WGS) entry which is preliminary data.</text>
</comment>
<sequence>MQAAGLRALFGSRIDSNRQLNVNQDLLPEAGKLAGYLHVPMLVIGEASEDTATPTSLIKGKITMFGWQQADVHLSGDGDDTSTWLQLQITAIPSAWNLSHLGTIPPYWASQPDEFGYALQDSFFGQLESQDTVVTLSTVTRPESSLQEGFNISGNLKLDNQFAGGIAGDVLRWFTLNQPVPYQGTVMIPSSNLPLEIDIRAELDQSISFQISSLKPGRMFLWLHTLIPPETGEPVSRMELAAKVMIGSPSPMELTVSTELVADSGSFVFRGTSEDKSFTLGNGITDLAHLLGVSEGSISIPDGLHDFSSLCLQEIALGFSALDKSPEYIELVLALSGDVPWETPIPAVKIEQIQTGWTYEFGTGQEGALSGFIGGTVRLGSQNPVLVDVEALYPDFEIIGRLEDETPISLTELINTYLHASDLPDIEISELWFDAMPTQGAVSISGTITDNWSFPLGKQASFAIREVAFSLQYAKGSGLSGSVGGYAQIGPALFNASYAFPGNDFVIEGRIPSISLSSLWSELTGDSLQLPSGLNFSLVDSDIAITKTGSDKTFFLQTGISGVGTLFFTILSTPQRSWGATAGFDLSGLRKLGDLPGFEFLNKIDLTLERMILVLSSVDLPAGFVFPDLSAYQSSAPPASNKVAIPRGIGAPKQGVNFYASIVFGDKAGTTSKPLLQLYDYFSIQKVELDVALQVSDQDDSLSVLLLAGMSASGGNPAISGGSSTHHMDLSAYLAIQYSGGTASIFLRGQLTIPAPHAVNETLTFAMEIGVEENGFYLAGSMTGSWANAFGITGFTVSDLALEIGADWELVPMAGFAGTVTMEKFNGSAACIVNTENPGQSVLAGAISDSSLGAILDTFVGTLDPNHPVPDAIRSVLNQIGIEGIHEFTMPLLLASSLDKKDMASISAAFQQYGNTALPADTSSTLIVIGEPGKAWFITDKTAGVKHYEIQTVEGHLTVKLEAQLYFCPLDVSIAALSFKQGYQVYGKLDIFGWSALTDAVISQNQGLSVEERLDPIDLFGGLFRLTKASSDTRGDSQAGGPYLSVSTYTQPSNPEPYREPHFYVSGALSFLGLVDMEMDISCTSSGLHIEVDRNMFGSVFDFHLDVSSKPLSFGGGGTAGIELDLSIDVSKYGMGHFTFADVDFTASLAFGLQGTDLSAAADGDLYLNIPEFGVKLGPYHAHLDLAQVEQALCNLKPLFKKEWESLESIAADLAKVLLTDAKKFAKLVQSGAIQLADTLDHVLTKLFNVTLADLTAVTSCFAEDRLAPHVFMTSGTGMDMLQSSDDSLDRLRELRTDLSGSPMGLWILNIYNTLSDPLVDLYDYVPSDPSVASFKQVLDAYNGDSVYHQLTQLLSTTGTSQPLSLSSDFGTYALYIVTGLLSIVPSYGASGGSGDTPQSRNAALIQAGISALLTQQNVILNAVTQGWNYKQLLDAIAAMTPPKDPFTSA</sequence>
<name>A0ABW5P9W7_9BACL</name>